<dbReference type="PANTHER" id="PTHR35182">
    <property type="entry name" value="PROTEIN CBG13762"/>
    <property type="match status" value="1"/>
</dbReference>
<evidence type="ECO:0000313" key="3">
    <source>
        <dbReference type="WBParaSite" id="Csp11.Scaffold630.g19964.t1"/>
    </source>
</evidence>
<evidence type="ECO:0000256" key="1">
    <source>
        <dbReference type="SAM" id="SignalP"/>
    </source>
</evidence>
<dbReference type="WBParaSite" id="Csp11.Scaffold630.g19964.t1">
    <property type="protein sequence ID" value="Csp11.Scaffold630.g19964.t1"/>
    <property type="gene ID" value="Csp11.Scaffold630.g19964"/>
</dbReference>
<feature type="signal peptide" evidence="1">
    <location>
        <begin position="1"/>
        <end position="17"/>
    </location>
</feature>
<feature type="chain" id="PRO_5009309427" evidence="1">
    <location>
        <begin position="18"/>
        <end position="116"/>
    </location>
</feature>
<accession>A0A1I7UW81</accession>
<evidence type="ECO:0000313" key="2">
    <source>
        <dbReference type="Proteomes" id="UP000095282"/>
    </source>
</evidence>
<organism evidence="2 3">
    <name type="scientific">Caenorhabditis tropicalis</name>
    <dbReference type="NCBI Taxonomy" id="1561998"/>
    <lineage>
        <taxon>Eukaryota</taxon>
        <taxon>Metazoa</taxon>
        <taxon>Ecdysozoa</taxon>
        <taxon>Nematoda</taxon>
        <taxon>Chromadorea</taxon>
        <taxon>Rhabditida</taxon>
        <taxon>Rhabditina</taxon>
        <taxon>Rhabditomorpha</taxon>
        <taxon>Rhabditoidea</taxon>
        <taxon>Rhabditidae</taxon>
        <taxon>Peloderinae</taxon>
        <taxon>Caenorhabditis</taxon>
    </lineage>
</organism>
<reference evidence="3" key="1">
    <citation type="submission" date="2016-11" db="UniProtKB">
        <authorList>
            <consortium name="WormBaseParasite"/>
        </authorList>
    </citation>
    <scope>IDENTIFICATION</scope>
</reference>
<proteinExistence type="predicted"/>
<keyword evidence="1" id="KW-0732">Signal</keyword>
<protein>
    <submittedName>
        <fullName evidence="3">SH3 domain-containing protein</fullName>
    </submittedName>
</protein>
<sequence length="116" mass="13343">MIRQCFLTLLMLSTVVAQDLIFFKVNTTAEIGLPQTTAYRRIVYVADQQIYRVCNGKNKNKCGYWESVATKKKYPSGATTYNKNKKALIVKKLKETDFGTYTTGDKKHSQEIYRTL</sequence>
<keyword evidence="2" id="KW-1185">Reference proteome</keyword>
<dbReference type="PANTHER" id="PTHR35182:SF1">
    <property type="entry name" value="COLD-SHOCK PROTEIN-RELATED"/>
    <property type="match status" value="1"/>
</dbReference>
<name>A0A1I7UW81_9PELO</name>
<dbReference type="Proteomes" id="UP000095282">
    <property type="component" value="Unplaced"/>
</dbReference>
<dbReference type="AlphaFoldDB" id="A0A1I7UW81"/>